<gene>
    <name evidence="1" type="ORF">PCASD_21001</name>
</gene>
<reference evidence="1 2" key="1">
    <citation type="submission" date="2017-11" db="EMBL/GenBank/DDBJ databases">
        <title>De novo assembly and phasing of dikaryotic genomes from two isolates of Puccinia coronata f. sp. avenae, the causal agent of oat crown rust.</title>
        <authorList>
            <person name="Miller M.E."/>
            <person name="Zhang Y."/>
            <person name="Omidvar V."/>
            <person name="Sperschneider J."/>
            <person name="Schwessinger B."/>
            <person name="Raley C."/>
            <person name="Palmer J.M."/>
            <person name="Garnica D."/>
            <person name="Upadhyaya N."/>
            <person name="Rathjen J."/>
            <person name="Taylor J.M."/>
            <person name="Park R.F."/>
            <person name="Dodds P.N."/>
            <person name="Hirsch C.D."/>
            <person name="Kianian S.F."/>
            <person name="Figueroa M."/>
        </authorList>
    </citation>
    <scope>NUCLEOTIDE SEQUENCE [LARGE SCALE GENOMIC DNA]</scope>
    <source>
        <strain evidence="1">12SD80</strain>
    </source>
</reference>
<comment type="caution">
    <text evidence="1">The sequence shown here is derived from an EMBL/GenBank/DDBJ whole genome shotgun (WGS) entry which is preliminary data.</text>
</comment>
<evidence type="ECO:0000313" key="1">
    <source>
        <dbReference type="EMBL" id="PLW27600.1"/>
    </source>
</evidence>
<accession>A0A2N5TQ19</accession>
<sequence>MGGDSVSCVRRPVQLDENVKSLDNDNLTRHIQQTAEDHFPGQSPKQLQVKSVLSLARRQHTFLLA</sequence>
<dbReference type="EMBL" id="PGCI01000399">
    <property type="protein sequence ID" value="PLW27600.1"/>
    <property type="molecule type" value="Genomic_DNA"/>
</dbReference>
<feature type="non-terminal residue" evidence="1">
    <location>
        <position position="65"/>
    </location>
</feature>
<organism evidence="1 2">
    <name type="scientific">Puccinia coronata f. sp. avenae</name>
    <dbReference type="NCBI Taxonomy" id="200324"/>
    <lineage>
        <taxon>Eukaryota</taxon>
        <taxon>Fungi</taxon>
        <taxon>Dikarya</taxon>
        <taxon>Basidiomycota</taxon>
        <taxon>Pucciniomycotina</taxon>
        <taxon>Pucciniomycetes</taxon>
        <taxon>Pucciniales</taxon>
        <taxon>Pucciniaceae</taxon>
        <taxon>Puccinia</taxon>
    </lineage>
</organism>
<name>A0A2N5TQ19_9BASI</name>
<dbReference type="Proteomes" id="UP000235392">
    <property type="component" value="Unassembled WGS sequence"/>
</dbReference>
<proteinExistence type="predicted"/>
<protein>
    <submittedName>
        <fullName evidence="1">Uncharacterized protein</fullName>
    </submittedName>
</protein>
<evidence type="ECO:0000313" key="2">
    <source>
        <dbReference type="Proteomes" id="UP000235392"/>
    </source>
</evidence>
<dbReference type="AlphaFoldDB" id="A0A2N5TQ19"/>